<sequence length="563" mass="60894">MTPTAPQPPRNLLALPPTSRATTMVWPISTLVIAVLVASGVLLLDDPASVGWRTPAGLVLLAALAGTKWLVHTGRLSHRWRLSLPLVSLVALVLMGTEIVPVLPTAALVVVLPLLWLVFEFGWPGAFIASAALVTVMQLLYLGDVVPQGEGPLWVQYLPLALLGLGLLLGGRQLALERDRREDRLTAQANRLRATLDANEDQLLLTQTLLDIIDVTIVAYDDAGERIWDNPDARRLGDLAGIQTDGTIEPVVHYYAPDRVTPVPPEEFVLARAHRGEEFDAQLAWFGPPEDQVAYLLSSRQIHRTQHDRFGYVIVGIPVTDVLDSVRAREEFLTTVSHELRTPLTSIIGYHELIEDEIDPADVTVLKMLRVAQRNAHVLLSRVGQLLQASGSSEAVELKTRTVDLVDLMEAALTPLRTAAETAGLDLEVDVQPGIKATLDPDCFTQVVDNLVGNAVKYTPAPGTVTVRLHQRADMVVLEVVDTGPGLSANEQSHVFERFYRTASATDQAVQGIGVGLSVVKAIVEAHGGQIDLASSPGTGTRFEVTMPVEGPDTEPDAEPDAG</sequence>
<keyword evidence="6" id="KW-0902">Two-component regulatory system</keyword>
<dbReference type="SMART" id="SM00387">
    <property type="entry name" value="HATPase_c"/>
    <property type="match status" value="1"/>
</dbReference>
<comment type="catalytic activity">
    <reaction evidence="1">
        <text>ATP + protein L-histidine = ADP + protein N-phospho-L-histidine.</text>
        <dbReference type="EC" id="2.7.13.3"/>
    </reaction>
</comment>
<comment type="caution">
    <text evidence="9">The sequence shown here is derived from an EMBL/GenBank/DDBJ whole genome shotgun (WGS) entry which is preliminary data.</text>
</comment>
<evidence type="ECO:0000256" key="6">
    <source>
        <dbReference type="ARBA" id="ARBA00023012"/>
    </source>
</evidence>
<feature type="transmembrane region" description="Helical" evidence="7">
    <location>
        <begin position="154"/>
        <end position="171"/>
    </location>
</feature>
<dbReference type="PANTHER" id="PTHR43547:SF2">
    <property type="entry name" value="HYBRID SIGNAL TRANSDUCTION HISTIDINE KINASE C"/>
    <property type="match status" value="1"/>
</dbReference>
<dbReference type="SUPFAM" id="SSF55874">
    <property type="entry name" value="ATPase domain of HSP90 chaperone/DNA topoisomerase II/histidine kinase"/>
    <property type="match status" value="1"/>
</dbReference>
<dbReference type="InterPro" id="IPR003661">
    <property type="entry name" value="HisK_dim/P_dom"/>
</dbReference>
<dbReference type="GO" id="GO:0016301">
    <property type="term" value="F:kinase activity"/>
    <property type="evidence" value="ECO:0007669"/>
    <property type="project" value="UniProtKB-KW"/>
</dbReference>
<keyword evidence="7" id="KW-1133">Transmembrane helix</keyword>
<evidence type="ECO:0000256" key="5">
    <source>
        <dbReference type="ARBA" id="ARBA00022777"/>
    </source>
</evidence>
<dbReference type="PROSITE" id="PS50109">
    <property type="entry name" value="HIS_KIN"/>
    <property type="match status" value="1"/>
</dbReference>
<feature type="transmembrane region" description="Helical" evidence="7">
    <location>
        <begin position="83"/>
        <end position="116"/>
    </location>
</feature>
<evidence type="ECO:0000256" key="2">
    <source>
        <dbReference type="ARBA" id="ARBA00004236"/>
    </source>
</evidence>
<evidence type="ECO:0000256" key="4">
    <source>
        <dbReference type="ARBA" id="ARBA00022553"/>
    </source>
</evidence>
<feature type="transmembrane region" description="Helical" evidence="7">
    <location>
        <begin position="21"/>
        <end position="44"/>
    </location>
</feature>
<accession>A0ABQ1PYG4</accession>
<dbReference type="RefSeq" id="WP_188420695.1">
    <property type="nucleotide sequence ID" value="NZ_BMCK01000001.1"/>
</dbReference>
<keyword evidence="10" id="KW-1185">Reference proteome</keyword>
<feature type="domain" description="Histidine kinase" evidence="8">
    <location>
        <begin position="335"/>
        <end position="551"/>
    </location>
</feature>
<reference evidence="10" key="1">
    <citation type="journal article" date="2019" name="Int. J. Syst. Evol. Microbiol.">
        <title>The Global Catalogue of Microorganisms (GCM) 10K type strain sequencing project: providing services to taxonomists for standard genome sequencing and annotation.</title>
        <authorList>
            <consortium name="The Broad Institute Genomics Platform"/>
            <consortium name="The Broad Institute Genome Sequencing Center for Infectious Disease"/>
            <person name="Wu L."/>
            <person name="Ma J."/>
        </authorList>
    </citation>
    <scope>NUCLEOTIDE SEQUENCE [LARGE SCALE GENOMIC DNA]</scope>
    <source>
        <strain evidence="10">CCM 7403</strain>
    </source>
</reference>
<evidence type="ECO:0000256" key="1">
    <source>
        <dbReference type="ARBA" id="ARBA00000085"/>
    </source>
</evidence>
<keyword evidence="5 9" id="KW-0808">Transferase</keyword>
<dbReference type="EMBL" id="BMCK01000001">
    <property type="protein sequence ID" value="GGD07320.1"/>
    <property type="molecule type" value="Genomic_DNA"/>
</dbReference>
<keyword evidence="7" id="KW-0472">Membrane</keyword>
<comment type="subcellular location">
    <subcellularLocation>
        <location evidence="2">Cell membrane</location>
    </subcellularLocation>
</comment>
<dbReference type="InterPro" id="IPR003594">
    <property type="entry name" value="HATPase_dom"/>
</dbReference>
<dbReference type="CDD" id="cd00075">
    <property type="entry name" value="HATPase"/>
    <property type="match status" value="1"/>
</dbReference>
<evidence type="ECO:0000256" key="7">
    <source>
        <dbReference type="SAM" id="Phobius"/>
    </source>
</evidence>
<proteinExistence type="predicted"/>
<name>A0ABQ1PYG4_9ACTN</name>
<dbReference type="CDD" id="cd00082">
    <property type="entry name" value="HisKA"/>
    <property type="match status" value="1"/>
</dbReference>
<dbReference type="PRINTS" id="PR00344">
    <property type="entry name" value="BCTRLSENSOR"/>
</dbReference>
<evidence type="ECO:0000313" key="9">
    <source>
        <dbReference type="EMBL" id="GGD07320.1"/>
    </source>
</evidence>
<evidence type="ECO:0000259" key="8">
    <source>
        <dbReference type="PROSITE" id="PS50109"/>
    </source>
</evidence>
<keyword evidence="7" id="KW-0812">Transmembrane</keyword>
<evidence type="ECO:0000313" key="10">
    <source>
        <dbReference type="Proteomes" id="UP000630594"/>
    </source>
</evidence>
<dbReference type="Proteomes" id="UP000630594">
    <property type="component" value="Unassembled WGS sequence"/>
</dbReference>
<gene>
    <name evidence="9" type="ORF">GCM10007231_02530</name>
</gene>
<dbReference type="Gene3D" id="1.10.287.130">
    <property type="match status" value="1"/>
</dbReference>
<organism evidence="9 10">
    <name type="scientific">Nocardioides daphniae</name>
    <dbReference type="NCBI Taxonomy" id="402297"/>
    <lineage>
        <taxon>Bacteria</taxon>
        <taxon>Bacillati</taxon>
        <taxon>Actinomycetota</taxon>
        <taxon>Actinomycetes</taxon>
        <taxon>Propionibacteriales</taxon>
        <taxon>Nocardioidaceae</taxon>
        <taxon>Nocardioides</taxon>
    </lineage>
</organism>
<dbReference type="EC" id="2.7.13.3" evidence="3"/>
<dbReference type="Pfam" id="PF00512">
    <property type="entry name" value="HisKA"/>
    <property type="match status" value="1"/>
</dbReference>
<dbReference type="InterPro" id="IPR036890">
    <property type="entry name" value="HATPase_C_sf"/>
</dbReference>
<dbReference type="InterPro" id="IPR005467">
    <property type="entry name" value="His_kinase_dom"/>
</dbReference>
<dbReference type="Gene3D" id="3.30.565.10">
    <property type="entry name" value="Histidine kinase-like ATPase, C-terminal domain"/>
    <property type="match status" value="1"/>
</dbReference>
<feature type="transmembrane region" description="Helical" evidence="7">
    <location>
        <begin position="50"/>
        <end position="71"/>
    </location>
</feature>
<dbReference type="InterPro" id="IPR004358">
    <property type="entry name" value="Sig_transdc_His_kin-like_C"/>
</dbReference>
<keyword evidence="4" id="KW-0597">Phosphoprotein</keyword>
<dbReference type="PANTHER" id="PTHR43547">
    <property type="entry name" value="TWO-COMPONENT HISTIDINE KINASE"/>
    <property type="match status" value="1"/>
</dbReference>
<protein>
    <recommendedName>
        <fullName evidence="3">histidine kinase</fullName>
        <ecNumber evidence="3">2.7.13.3</ecNumber>
    </recommendedName>
</protein>
<dbReference type="Pfam" id="PF02518">
    <property type="entry name" value="HATPase_c"/>
    <property type="match status" value="1"/>
</dbReference>
<dbReference type="SUPFAM" id="SSF47384">
    <property type="entry name" value="Homodimeric domain of signal transducing histidine kinase"/>
    <property type="match status" value="1"/>
</dbReference>
<dbReference type="SMART" id="SM00388">
    <property type="entry name" value="HisKA"/>
    <property type="match status" value="1"/>
</dbReference>
<dbReference type="InterPro" id="IPR036097">
    <property type="entry name" value="HisK_dim/P_sf"/>
</dbReference>
<evidence type="ECO:0000256" key="3">
    <source>
        <dbReference type="ARBA" id="ARBA00012438"/>
    </source>
</evidence>
<feature type="transmembrane region" description="Helical" evidence="7">
    <location>
        <begin position="122"/>
        <end position="142"/>
    </location>
</feature>
<keyword evidence="5 9" id="KW-0418">Kinase</keyword>